<dbReference type="InterPro" id="IPR014001">
    <property type="entry name" value="Helicase_ATP-bd"/>
</dbReference>
<keyword evidence="6" id="KW-0227">DNA damage</keyword>
<dbReference type="CDD" id="cd18794">
    <property type="entry name" value="SF2_C_RecQ"/>
    <property type="match status" value="1"/>
</dbReference>
<evidence type="ECO:0000256" key="3">
    <source>
        <dbReference type="ARBA" id="ARBA00005446"/>
    </source>
</evidence>
<dbReference type="InterPro" id="IPR018982">
    <property type="entry name" value="RQC_domain"/>
</dbReference>
<dbReference type="SMART" id="SM00956">
    <property type="entry name" value="RQC"/>
    <property type="match status" value="1"/>
</dbReference>
<dbReference type="InterPro" id="IPR036390">
    <property type="entry name" value="WH_DNA-bd_sf"/>
</dbReference>
<dbReference type="InterPro" id="IPR002121">
    <property type="entry name" value="HRDC_dom"/>
</dbReference>
<dbReference type="GO" id="GO:0009378">
    <property type="term" value="F:four-way junction helicase activity"/>
    <property type="evidence" value="ECO:0007669"/>
    <property type="project" value="TreeGrafter"/>
</dbReference>
<dbReference type="InterPro" id="IPR001650">
    <property type="entry name" value="Helicase_C-like"/>
</dbReference>
<dbReference type="GO" id="GO:0006310">
    <property type="term" value="P:DNA recombination"/>
    <property type="evidence" value="ECO:0007669"/>
    <property type="project" value="UniProtKB-UniRule"/>
</dbReference>
<evidence type="ECO:0000256" key="13">
    <source>
        <dbReference type="ARBA" id="ARBA00023204"/>
    </source>
</evidence>
<keyword evidence="7" id="KW-0378">Hydrolase</keyword>
<dbReference type="InterPro" id="IPR036388">
    <property type="entry name" value="WH-like_DNA-bd_sf"/>
</dbReference>
<keyword evidence="4" id="KW-0479">Metal-binding</keyword>
<protein>
    <recommendedName>
        <fullName evidence="16">DNA helicase RecQ</fullName>
        <ecNumber evidence="16">5.6.2.4</ecNumber>
    </recommendedName>
</protein>
<evidence type="ECO:0000256" key="17">
    <source>
        <dbReference type="SAM" id="Coils"/>
    </source>
</evidence>
<dbReference type="FunFam" id="1.10.150.80:FF:000002">
    <property type="entry name" value="ATP-dependent DNA helicase RecQ"/>
    <property type="match status" value="1"/>
</dbReference>
<dbReference type="Gene3D" id="3.40.50.300">
    <property type="entry name" value="P-loop containing nucleotide triphosphate hydrolases"/>
    <property type="match status" value="2"/>
</dbReference>
<proteinExistence type="inferred from homology"/>
<keyword evidence="10" id="KW-0067">ATP-binding</keyword>
<evidence type="ECO:0000256" key="12">
    <source>
        <dbReference type="ARBA" id="ARBA00023172"/>
    </source>
</evidence>
<dbReference type="EMBL" id="QQAY01000002">
    <property type="protein sequence ID" value="RDI45990.1"/>
    <property type="molecule type" value="Genomic_DNA"/>
</dbReference>
<dbReference type="Pfam" id="PF00270">
    <property type="entry name" value="DEAD"/>
    <property type="match status" value="1"/>
</dbReference>
<dbReference type="GO" id="GO:0016787">
    <property type="term" value="F:hydrolase activity"/>
    <property type="evidence" value="ECO:0007669"/>
    <property type="project" value="UniProtKB-KW"/>
</dbReference>
<evidence type="ECO:0000256" key="10">
    <source>
        <dbReference type="ARBA" id="ARBA00022840"/>
    </source>
</evidence>
<evidence type="ECO:0000256" key="8">
    <source>
        <dbReference type="ARBA" id="ARBA00022806"/>
    </source>
</evidence>
<evidence type="ECO:0000256" key="5">
    <source>
        <dbReference type="ARBA" id="ARBA00022741"/>
    </source>
</evidence>
<dbReference type="AlphaFoldDB" id="A0A370GRP2"/>
<comment type="cofactor">
    <cofactor evidence="1">
        <name>Mg(2+)</name>
        <dbReference type="ChEBI" id="CHEBI:18420"/>
    </cofactor>
</comment>
<dbReference type="PANTHER" id="PTHR13710:SF105">
    <property type="entry name" value="ATP-DEPENDENT DNA HELICASE Q1"/>
    <property type="match status" value="1"/>
</dbReference>
<reference evidence="21 22" key="1">
    <citation type="submission" date="2018-07" db="EMBL/GenBank/DDBJ databases">
        <title>Genomic Encyclopedia of Type Strains, Phase IV (KMG-IV): sequencing the most valuable type-strain genomes for metagenomic binning, comparative biology and taxonomic classification.</title>
        <authorList>
            <person name="Goeker M."/>
        </authorList>
    </citation>
    <scope>NUCLEOTIDE SEQUENCE [LARGE SCALE GENOMIC DNA]</scope>
    <source>
        <strain evidence="21 22">DSM 25281</strain>
    </source>
</reference>
<keyword evidence="14" id="KW-0413">Isomerase</keyword>
<dbReference type="InterPro" id="IPR027417">
    <property type="entry name" value="P-loop_NTPase"/>
</dbReference>
<dbReference type="SMART" id="SM00487">
    <property type="entry name" value="DEXDc"/>
    <property type="match status" value="1"/>
</dbReference>
<dbReference type="FunFam" id="3.40.50.300:FF:000296">
    <property type="entry name" value="ATP-dependent DNA helicase RecQ"/>
    <property type="match status" value="1"/>
</dbReference>
<feature type="domain" description="Helicase ATP-binding" evidence="19">
    <location>
        <begin position="26"/>
        <end position="195"/>
    </location>
</feature>
<dbReference type="EC" id="5.6.2.4" evidence="16"/>
<gene>
    <name evidence="21" type="ORF">DFR59_102628</name>
</gene>
<dbReference type="GO" id="GO:0006281">
    <property type="term" value="P:DNA repair"/>
    <property type="evidence" value="ECO:0007669"/>
    <property type="project" value="UniProtKB-KW"/>
</dbReference>
<keyword evidence="8 21" id="KW-0347">Helicase</keyword>
<dbReference type="GO" id="GO:0046872">
    <property type="term" value="F:metal ion binding"/>
    <property type="evidence" value="ECO:0007669"/>
    <property type="project" value="UniProtKB-KW"/>
</dbReference>
<dbReference type="GO" id="GO:0003677">
    <property type="term" value="F:DNA binding"/>
    <property type="evidence" value="ECO:0007669"/>
    <property type="project" value="UniProtKB-KW"/>
</dbReference>
<evidence type="ECO:0000256" key="4">
    <source>
        <dbReference type="ARBA" id="ARBA00022723"/>
    </source>
</evidence>
<dbReference type="InterPro" id="IPR032284">
    <property type="entry name" value="RecQ_Zn-bd"/>
</dbReference>
<evidence type="ECO:0000256" key="1">
    <source>
        <dbReference type="ARBA" id="ARBA00001946"/>
    </source>
</evidence>
<evidence type="ECO:0000313" key="22">
    <source>
        <dbReference type="Proteomes" id="UP000255326"/>
    </source>
</evidence>
<dbReference type="Pfam" id="PF16124">
    <property type="entry name" value="RecQ_Zn_bind"/>
    <property type="match status" value="1"/>
</dbReference>
<evidence type="ECO:0000256" key="14">
    <source>
        <dbReference type="ARBA" id="ARBA00023235"/>
    </source>
</evidence>
<evidence type="ECO:0000256" key="16">
    <source>
        <dbReference type="NCBIfam" id="TIGR01389"/>
    </source>
</evidence>
<comment type="cofactor">
    <cofactor evidence="2">
        <name>Zn(2+)</name>
        <dbReference type="ChEBI" id="CHEBI:29105"/>
    </cofactor>
</comment>
<feature type="domain" description="Helicase C-terminal" evidence="20">
    <location>
        <begin position="219"/>
        <end position="363"/>
    </location>
</feature>
<dbReference type="GO" id="GO:0005737">
    <property type="term" value="C:cytoplasm"/>
    <property type="evidence" value="ECO:0007669"/>
    <property type="project" value="TreeGrafter"/>
</dbReference>
<name>A0A370GRP2_9BACI</name>
<keyword evidence="11" id="KW-0238">DNA-binding</keyword>
<evidence type="ECO:0000256" key="11">
    <source>
        <dbReference type="ARBA" id="ARBA00023125"/>
    </source>
</evidence>
<keyword evidence="17" id="KW-0175">Coiled coil</keyword>
<dbReference type="GO" id="GO:0043138">
    <property type="term" value="F:3'-5' DNA helicase activity"/>
    <property type="evidence" value="ECO:0007669"/>
    <property type="project" value="UniProtKB-EC"/>
</dbReference>
<dbReference type="Proteomes" id="UP000255326">
    <property type="component" value="Unassembled WGS sequence"/>
</dbReference>
<dbReference type="GO" id="GO:0043590">
    <property type="term" value="C:bacterial nucleoid"/>
    <property type="evidence" value="ECO:0007669"/>
    <property type="project" value="TreeGrafter"/>
</dbReference>
<dbReference type="InterPro" id="IPR011545">
    <property type="entry name" value="DEAD/DEAH_box_helicase_dom"/>
</dbReference>
<dbReference type="NCBIfam" id="TIGR01389">
    <property type="entry name" value="recQ"/>
    <property type="match status" value="1"/>
</dbReference>
<dbReference type="PANTHER" id="PTHR13710">
    <property type="entry name" value="DNA HELICASE RECQ FAMILY MEMBER"/>
    <property type="match status" value="1"/>
</dbReference>
<dbReference type="GO" id="GO:0009432">
    <property type="term" value="P:SOS response"/>
    <property type="evidence" value="ECO:0007669"/>
    <property type="project" value="UniProtKB-UniRule"/>
</dbReference>
<sequence>MLHNAVKMLKTYFGYESFRSGQEKTIQSVLSGNNTACIMPTGGGKSICYQIPSLLMEGTTLVISPLISLMKDQVDALDQIGIPAAYINSSLSNAEIHERLEHAKDGTYKLLYIAPERLESPQFLTQLKGMKIPFVAVDEAHCISQWGHDFRPSYLYISKLIKELNSRPVVAGLTATATPQVREDICRLLEIDPENTITTGFERENLSFYISKESDKVKYIQEYVRKNKEEAGIIYAATRKEVDQLHARLLKMGIAAAKYHGGLSEKERNEGQEKFLLDDASVMVATNAFGMGIDKSNIRYVIHYQIPKNMESFYQEAGRAGRDGLPSECILLFSAQDIQVQRFLIEQSASTLERLEGEVKKLQQMIDFCHIDGCLQAYILQYFGEVDPPACGRCGNCKDDRDKVEITKSAQMVLSCMIRMGERFGKTLIAQVLAGSKVKKVRDLKFHQLSTFGLMKEKSVKEITELIDFLTSEGVISVTSGAYPVLAVTNKGKEVLLGKVKLFRKESLKIHKIVEDNELFESLRSCRKRLAEEEGVPPFVIFSDETLRQMCSALPTDAEQFLDVKGIGKFKQEKYGQAFLEIIQKYVEKEEVETVAQK</sequence>
<feature type="domain" description="HRDC" evidence="18">
    <location>
        <begin position="513"/>
        <end position="593"/>
    </location>
</feature>
<dbReference type="PROSITE" id="PS51194">
    <property type="entry name" value="HELICASE_CTER"/>
    <property type="match status" value="1"/>
</dbReference>
<organism evidence="21 22">
    <name type="scientific">Falsibacillus pallidus</name>
    <dbReference type="NCBI Taxonomy" id="493781"/>
    <lineage>
        <taxon>Bacteria</taxon>
        <taxon>Bacillati</taxon>
        <taxon>Bacillota</taxon>
        <taxon>Bacilli</taxon>
        <taxon>Bacillales</taxon>
        <taxon>Bacillaceae</taxon>
        <taxon>Falsibacillus</taxon>
    </lineage>
</organism>
<keyword evidence="12" id="KW-0233">DNA recombination</keyword>
<evidence type="ECO:0000256" key="15">
    <source>
        <dbReference type="ARBA" id="ARBA00034617"/>
    </source>
</evidence>
<dbReference type="PROSITE" id="PS50967">
    <property type="entry name" value="HRDC"/>
    <property type="match status" value="1"/>
</dbReference>
<dbReference type="SMART" id="SM00490">
    <property type="entry name" value="HELICc"/>
    <property type="match status" value="1"/>
</dbReference>
<evidence type="ECO:0000256" key="2">
    <source>
        <dbReference type="ARBA" id="ARBA00001947"/>
    </source>
</evidence>
<dbReference type="InterPro" id="IPR010997">
    <property type="entry name" value="HRDC-like_sf"/>
</dbReference>
<comment type="caution">
    <text evidence="21">The sequence shown here is derived from an EMBL/GenBank/DDBJ whole genome shotgun (WGS) entry which is preliminary data.</text>
</comment>
<comment type="catalytic activity">
    <reaction evidence="15">
        <text>Couples ATP hydrolysis with the unwinding of duplex DNA by translocating in the 3'-5' direction.</text>
        <dbReference type="EC" id="5.6.2.4"/>
    </reaction>
</comment>
<accession>A0A370GRP2</accession>
<dbReference type="SUPFAM" id="SSF46785">
    <property type="entry name" value="Winged helix' DNA-binding domain"/>
    <property type="match status" value="1"/>
</dbReference>
<dbReference type="SUPFAM" id="SSF47819">
    <property type="entry name" value="HRDC-like"/>
    <property type="match status" value="1"/>
</dbReference>
<dbReference type="OrthoDB" id="9763310at2"/>
<dbReference type="InterPro" id="IPR004589">
    <property type="entry name" value="DNA_helicase_ATP-dep_RecQ"/>
</dbReference>
<dbReference type="Gene3D" id="1.10.150.80">
    <property type="entry name" value="HRDC domain"/>
    <property type="match status" value="1"/>
</dbReference>
<dbReference type="CDD" id="cd17920">
    <property type="entry name" value="DEXHc_RecQ"/>
    <property type="match status" value="1"/>
</dbReference>
<evidence type="ECO:0000259" key="20">
    <source>
        <dbReference type="PROSITE" id="PS51194"/>
    </source>
</evidence>
<comment type="similarity">
    <text evidence="3">Belongs to the helicase family. RecQ subfamily.</text>
</comment>
<evidence type="ECO:0000313" key="21">
    <source>
        <dbReference type="EMBL" id="RDI45990.1"/>
    </source>
</evidence>
<evidence type="ECO:0000259" key="18">
    <source>
        <dbReference type="PROSITE" id="PS50967"/>
    </source>
</evidence>
<keyword evidence="9" id="KW-0862">Zinc</keyword>
<dbReference type="GO" id="GO:0006260">
    <property type="term" value="P:DNA replication"/>
    <property type="evidence" value="ECO:0007669"/>
    <property type="project" value="InterPro"/>
</dbReference>
<dbReference type="SUPFAM" id="SSF52540">
    <property type="entry name" value="P-loop containing nucleoside triphosphate hydrolases"/>
    <property type="match status" value="1"/>
</dbReference>
<evidence type="ECO:0000256" key="6">
    <source>
        <dbReference type="ARBA" id="ARBA00022763"/>
    </source>
</evidence>
<dbReference type="Gene3D" id="1.10.10.10">
    <property type="entry name" value="Winged helix-like DNA-binding domain superfamily/Winged helix DNA-binding domain"/>
    <property type="match status" value="1"/>
</dbReference>
<dbReference type="Pfam" id="PF00271">
    <property type="entry name" value="Helicase_C"/>
    <property type="match status" value="1"/>
</dbReference>
<dbReference type="InterPro" id="IPR044876">
    <property type="entry name" value="HRDC_dom_sf"/>
</dbReference>
<evidence type="ECO:0000256" key="7">
    <source>
        <dbReference type="ARBA" id="ARBA00022801"/>
    </source>
</evidence>
<keyword evidence="5" id="KW-0547">Nucleotide-binding</keyword>
<dbReference type="SMART" id="SM00341">
    <property type="entry name" value="HRDC"/>
    <property type="match status" value="1"/>
</dbReference>
<dbReference type="GO" id="GO:0030894">
    <property type="term" value="C:replisome"/>
    <property type="evidence" value="ECO:0007669"/>
    <property type="project" value="TreeGrafter"/>
</dbReference>
<keyword evidence="13" id="KW-0234">DNA repair</keyword>
<dbReference type="InterPro" id="IPR006293">
    <property type="entry name" value="DNA_helicase_ATP-dep_RecQ_bac"/>
</dbReference>
<dbReference type="GO" id="GO:0005524">
    <property type="term" value="F:ATP binding"/>
    <property type="evidence" value="ECO:0007669"/>
    <property type="project" value="UniProtKB-KW"/>
</dbReference>
<evidence type="ECO:0000256" key="9">
    <source>
        <dbReference type="ARBA" id="ARBA00022833"/>
    </source>
</evidence>
<dbReference type="Pfam" id="PF09382">
    <property type="entry name" value="RQC"/>
    <property type="match status" value="1"/>
</dbReference>
<dbReference type="PROSITE" id="PS51192">
    <property type="entry name" value="HELICASE_ATP_BIND_1"/>
    <property type="match status" value="1"/>
</dbReference>
<feature type="coiled-coil region" evidence="17">
    <location>
        <begin position="345"/>
        <end position="372"/>
    </location>
</feature>
<evidence type="ECO:0000259" key="19">
    <source>
        <dbReference type="PROSITE" id="PS51192"/>
    </source>
</evidence>
<dbReference type="Pfam" id="PF00570">
    <property type="entry name" value="HRDC"/>
    <property type="match status" value="1"/>
</dbReference>
<dbReference type="NCBIfam" id="TIGR00614">
    <property type="entry name" value="recQ_fam"/>
    <property type="match status" value="1"/>
</dbReference>
<keyword evidence="22" id="KW-1185">Reference proteome</keyword>